<feature type="domain" description="DUF7730" evidence="2">
    <location>
        <begin position="228"/>
        <end position="386"/>
    </location>
</feature>
<dbReference type="EMBL" id="MU842920">
    <property type="protein sequence ID" value="KAK2026188.1"/>
    <property type="molecule type" value="Genomic_DNA"/>
</dbReference>
<sequence length="497" mass="57351">MDDWQEAAFTARHVHNRSSKSKAGGGRGRRGGAFEVKRTFGNYEIKCQNATKMSSESGKNKRNASSPALDVFRLSEDGKGLLGHLSLPGTLEASVILAGSRKVLQHLVSQFENEQEPETHVENKEENKEPYDKKQDGSVTFLHGSAGQAEDHLGSDDDEEADESEDQHEEDKERSRFQQFEKNSFRSPKFWFQWKGQAERRRGRLAPVHETEIPNHFLSTSSEEEKGSLPPEIRNIIYELLFDRPVAIHISGRHDSYKVKSSKFLWKRKDVRHFRVPTRRSNAEDGIPVSFLQCCQRVQVEARTILYANRFRVEDMETLAVWLRDLGPGNVVYLRWIQIRTEAQPWSPHASSKFKVQHSRYRDVCRKVAKTLAGAKSLESLQTAFYYHHKIIASRTPSLQRSGPVSGWMDLARKMAELLYDDFRPMFSRGLSRGRTPEQLCRILEVGQNNWWGRRHSLSPSQLNATEAEHAEKEAAEHLRLLLERNLQHRHHPRYKH</sequence>
<evidence type="ECO:0000313" key="4">
    <source>
        <dbReference type="Proteomes" id="UP001232148"/>
    </source>
</evidence>
<accession>A0AAD9M284</accession>
<feature type="region of interest" description="Disordered" evidence="1">
    <location>
        <begin position="1"/>
        <end position="33"/>
    </location>
</feature>
<protein>
    <recommendedName>
        <fullName evidence="2">DUF7730 domain-containing protein</fullName>
    </recommendedName>
</protein>
<dbReference type="InterPro" id="IPR056632">
    <property type="entry name" value="DUF7730"/>
</dbReference>
<dbReference type="Proteomes" id="UP001232148">
    <property type="component" value="Unassembled WGS sequence"/>
</dbReference>
<dbReference type="AlphaFoldDB" id="A0AAD9M284"/>
<proteinExistence type="predicted"/>
<feature type="region of interest" description="Disordered" evidence="1">
    <location>
        <begin position="111"/>
        <end position="179"/>
    </location>
</feature>
<feature type="compositionally biased region" description="Acidic residues" evidence="1">
    <location>
        <begin position="156"/>
        <end position="168"/>
    </location>
</feature>
<comment type="caution">
    <text evidence="3">The sequence shown here is derived from an EMBL/GenBank/DDBJ whole genome shotgun (WGS) entry which is preliminary data.</text>
</comment>
<evidence type="ECO:0000313" key="3">
    <source>
        <dbReference type="EMBL" id="KAK2026188.1"/>
    </source>
</evidence>
<dbReference type="Pfam" id="PF24864">
    <property type="entry name" value="DUF7730"/>
    <property type="match status" value="1"/>
</dbReference>
<dbReference type="PANTHER" id="PTHR38790">
    <property type="entry name" value="2EXR DOMAIN-CONTAINING PROTEIN-RELATED"/>
    <property type="match status" value="1"/>
</dbReference>
<gene>
    <name evidence="3" type="ORF">LX32DRAFT_730322</name>
</gene>
<keyword evidence="4" id="KW-1185">Reference proteome</keyword>
<organism evidence="3 4">
    <name type="scientific">Colletotrichum zoysiae</name>
    <dbReference type="NCBI Taxonomy" id="1216348"/>
    <lineage>
        <taxon>Eukaryota</taxon>
        <taxon>Fungi</taxon>
        <taxon>Dikarya</taxon>
        <taxon>Ascomycota</taxon>
        <taxon>Pezizomycotina</taxon>
        <taxon>Sordariomycetes</taxon>
        <taxon>Hypocreomycetidae</taxon>
        <taxon>Glomerellales</taxon>
        <taxon>Glomerellaceae</taxon>
        <taxon>Colletotrichum</taxon>
        <taxon>Colletotrichum graminicola species complex</taxon>
    </lineage>
</organism>
<reference evidence="3" key="1">
    <citation type="submission" date="2021-06" db="EMBL/GenBank/DDBJ databases">
        <title>Comparative genomics, transcriptomics and evolutionary studies reveal genomic signatures of adaptation to plant cell wall in hemibiotrophic fungi.</title>
        <authorList>
            <consortium name="DOE Joint Genome Institute"/>
            <person name="Baroncelli R."/>
            <person name="Diaz J.F."/>
            <person name="Benocci T."/>
            <person name="Peng M."/>
            <person name="Battaglia E."/>
            <person name="Haridas S."/>
            <person name="Andreopoulos W."/>
            <person name="Labutti K."/>
            <person name="Pangilinan J."/>
            <person name="Floch G.L."/>
            <person name="Makela M.R."/>
            <person name="Henrissat B."/>
            <person name="Grigoriev I.V."/>
            <person name="Crouch J.A."/>
            <person name="De Vries R.P."/>
            <person name="Sukno S.A."/>
            <person name="Thon M.R."/>
        </authorList>
    </citation>
    <scope>NUCLEOTIDE SEQUENCE</scope>
    <source>
        <strain evidence="3">MAFF235873</strain>
    </source>
</reference>
<name>A0AAD9M284_9PEZI</name>
<evidence type="ECO:0000259" key="2">
    <source>
        <dbReference type="Pfam" id="PF24864"/>
    </source>
</evidence>
<dbReference type="PANTHER" id="PTHR38790:SF4">
    <property type="entry name" value="2EXR DOMAIN-CONTAINING PROTEIN"/>
    <property type="match status" value="1"/>
</dbReference>
<evidence type="ECO:0000256" key="1">
    <source>
        <dbReference type="SAM" id="MobiDB-lite"/>
    </source>
</evidence>
<feature type="compositionally biased region" description="Basic and acidic residues" evidence="1">
    <location>
        <begin position="117"/>
        <end position="136"/>
    </location>
</feature>